<feature type="transmembrane region" description="Helical" evidence="1">
    <location>
        <begin position="209"/>
        <end position="233"/>
    </location>
</feature>
<keyword evidence="1" id="KW-0812">Transmembrane</keyword>
<proteinExistence type="predicted"/>
<keyword evidence="3" id="KW-1185">Reference proteome</keyword>
<evidence type="ECO:0000313" key="2">
    <source>
        <dbReference type="EMBL" id="KXN68979.1"/>
    </source>
</evidence>
<dbReference type="AlphaFoldDB" id="A0A137P254"/>
<dbReference type="PANTHER" id="PTHR33979:SF2">
    <property type="entry name" value="PEPTIDASE M50B-LIKE-DOMAIN-CONTAINING PROTEIN"/>
    <property type="match status" value="1"/>
</dbReference>
<dbReference type="PANTHER" id="PTHR33979">
    <property type="entry name" value="OS02G0221600 PROTEIN"/>
    <property type="match status" value="1"/>
</dbReference>
<protein>
    <recommendedName>
        <fullName evidence="4">Peptidase M50B-like-domain-containing protein</fullName>
    </recommendedName>
</protein>
<dbReference type="Pfam" id="PF13398">
    <property type="entry name" value="Peptidase_M50B"/>
    <property type="match status" value="1"/>
</dbReference>
<evidence type="ECO:0000313" key="3">
    <source>
        <dbReference type="Proteomes" id="UP000070444"/>
    </source>
</evidence>
<dbReference type="InterPro" id="IPR049500">
    <property type="entry name" value="Peptidase_M50B-like"/>
</dbReference>
<reference evidence="2 3" key="1">
    <citation type="journal article" date="2015" name="Genome Biol. Evol.">
        <title>Phylogenomic analyses indicate that early fungi evolved digesting cell walls of algal ancestors of land plants.</title>
        <authorList>
            <person name="Chang Y."/>
            <person name="Wang S."/>
            <person name="Sekimoto S."/>
            <person name="Aerts A.L."/>
            <person name="Choi C."/>
            <person name="Clum A."/>
            <person name="LaButti K.M."/>
            <person name="Lindquist E.A."/>
            <person name="Yee Ngan C."/>
            <person name="Ohm R.A."/>
            <person name="Salamov A.A."/>
            <person name="Grigoriev I.V."/>
            <person name="Spatafora J.W."/>
            <person name="Berbee M.L."/>
        </authorList>
    </citation>
    <scope>NUCLEOTIDE SEQUENCE [LARGE SCALE GENOMIC DNA]</scope>
    <source>
        <strain evidence="2 3">NRRL 28638</strain>
    </source>
</reference>
<dbReference type="EMBL" id="KQ964553">
    <property type="protein sequence ID" value="KXN68979.1"/>
    <property type="molecule type" value="Genomic_DNA"/>
</dbReference>
<keyword evidence="1" id="KW-1133">Transmembrane helix</keyword>
<evidence type="ECO:0008006" key="4">
    <source>
        <dbReference type="Google" id="ProtNLM"/>
    </source>
</evidence>
<sequence length="237" mass="26376">MSSQEVQISLKPTDDQIKTLWIIGGYAIAILFLWNVPYLRTLLYPFKLVTVAFHELGHALAGLCTGAKIISIEVDPEQGGATRMRGGTDCWTLPAGYLGSSLIGAFMVFCGFNVLASKIMSVVIGICLLGCLVWAKNWLLRGLTVIFIGMIAFLWWLEGGIGLRYFILFMGVMSGLYSLWDIVEDLVMRKVNESDATRFAKLCHMPSQFCGFIWFLISIIFMAMGILFGIIAFKQSE</sequence>
<feature type="transmembrane region" description="Helical" evidence="1">
    <location>
        <begin position="163"/>
        <end position="180"/>
    </location>
</feature>
<feature type="transmembrane region" description="Helical" evidence="1">
    <location>
        <begin position="138"/>
        <end position="157"/>
    </location>
</feature>
<evidence type="ECO:0000256" key="1">
    <source>
        <dbReference type="SAM" id="Phobius"/>
    </source>
</evidence>
<feature type="transmembrane region" description="Helical" evidence="1">
    <location>
        <begin position="20"/>
        <end position="39"/>
    </location>
</feature>
<dbReference type="STRING" id="796925.A0A137P254"/>
<dbReference type="OrthoDB" id="40823at2759"/>
<feature type="transmembrane region" description="Helical" evidence="1">
    <location>
        <begin position="102"/>
        <end position="131"/>
    </location>
</feature>
<gene>
    <name evidence="2" type="ORF">CONCODRAFT_86205</name>
</gene>
<accession>A0A137P254</accession>
<name>A0A137P254_CONC2</name>
<dbReference type="Proteomes" id="UP000070444">
    <property type="component" value="Unassembled WGS sequence"/>
</dbReference>
<organism evidence="2 3">
    <name type="scientific">Conidiobolus coronatus (strain ATCC 28846 / CBS 209.66 / NRRL 28638)</name>
    <name type="common">Delacroixia coronata</name>
    <dbReference type="NCBI Taxonomy" id="796925"/>
    <lineage>
        <taxon>Eukaryota</taxon>
        <taxon>Fungi</taxon>
        <taxon>Fungi incertae sedis</taxon>
        <taxon>Zoopagomycota</taxon>
        <taxon>Entomophthoromycotina</taxon>
        <taxon>Entomophthoromycetes</taxon>
        <taxon>Entomophthorales</taxon>
        <taxon>Ancylistaceae</taxon>
        <taxon>Conidiobolus</taxon>
    </lineage>
</organism>
<dbReference type="OMA" id="LSVNHTQ"/>
<keyword evidence="1" id="KW-0472">Membrane</keyword>